<comment type="subcellular location">
    <subcellularLocation>
        <location evidence="1">Membrane</location>
        <topology evidence="1">Multi-pass membrane protein</topology>
    </subcellularLocation>
</comment>
<keyword evidence="3 10" id="KW-0812">Transmembrane</keyword>
<keyword evidence="5" id="KW-0406">Ion transport</keyword>
<feature type="region of interest" description="Disordered" evidence="9">
    <location>
        <begin position="29"/>
        <end position="58"/>
    </location>
</feature>
<evidence type="ECO:0000256" key="5">
    <source>
        <dbReference type="ARBA" id="ARBA00023065"/>
    </source>
</evidence>
<feature type="transmembrane region" description="Helical" evidence="10">
    <location>
        <begin position="149"/>
        <end position="168"/>
    </location>
</feature>
<dbReference type="EMBL" id="MPUH01000478">
    <property type="protein sequence ID" value="OMJ79295.1"/>
    <property type="molecule type" value="Genomic_DNA"/>
</dbReference>
<evidence type="ECO:0000256" key="9">
    <source>
        <dbReference type="SAM" id="MobiDB-lite"/>
    </source>
</evidence>
<evidence type="ECO:0000256" key="4">
    <source>
        <dbReference type="ARBA" id="ARBA00022989"/>
    </source>
</evidence>
<dbReference type="PANTHER" id="PTHR47823:SF9">
    <property type="entry name" value="CHROMOSOME UNDETERMINED SCAFFOLD_10, WHOLE GENOME SHOTGUN SEQUENCE"/>
    <property type="match status" value="1"/>
</dbReference>
<evidence type="ECO:0000256" key="1">
    <source>
        <dbReference type="ARBA" id="ARBA00004141"/>
    </source>
</evidence>
<dbReference type="CDD" id="cd00038">
    <property type="entry name" value="CAP_ED"/>
    <property type="match status" value="1"/>
</dbReference>
<keyword evidence="6 10" id="KW-0472">Membrane</keyword>
<feature type="domain" description="Cyclic nucleotide-binding" evidence="11">
    <location>
        <begin position="477"/>
        <end position="593"/>
    </location>
</feature>
<dbReference type="Gene3D" id="1.10.287.70">
    <property type="match status" value="1"/>
</dbReference>
<evidence type="ECO:0000256" key="8">
    <source>
        <dbReference type="SAM" id="Coils"/>
    </source>
</evidence>
<feature type="coiled-coil region" evidence="8">
    <location>
        <begin position="647"/>
        <end position="678"/>
    </location>
</feature>
<proteinExistence type="predicted"/>
<dbReference type="PRINTS" id="PR01463">
    <property type="entry name" value="EAGCHANLFMLY"/>
</dbReference>
<reference evidence="12 13" key="1">
    <citation type="submission" date="2016-11" db="EMBL/GenBank/DDBJ databases">
        <title>The macronuclear genome of Stentor coeruleus: a giant cell with tiny introns.</title>
        <authorList>
            <person name="Slabodnick M."/>
            <person name="Ruby J.G."/>
            <person name="Reiff S.B."/>
            <person name="Swart E.C."/>
            <person name="Gosai S."/>
            <person name="Prabakaran S."/>
            <person name="Witkowska E."/>
            <person name="Larue G.E."/>
            <person name="Fisher S."/>
            <person name="Freeman R.M."/>
            <person name="Gunawardena J."/>
            <person name="Chu W."/>
            <person name="Stover N.A."/>
            <person name="Gregory B.D."/>
            <person name="Nowacki M."/>
            <person name="Derisi J."/>
            <person name="Roy S.W."/>
            <person name="Marshall W.F."/>
            <person name="Sood P."/>
        </authorList>
    </citation>
    <scope>NUCLEOTIDE SEQUENCE [LARGE SCALE GENOMIC DNA]</scope>
    <source>
        <strain evidence="12">WM001</strain>
    </source>
</reference>
<evidence type="ECO:0000256" key="7">
    <source>
        <dbReference type="ARBA" id="ARBA00023303"/>
    </source>
</evidence>
<keyword evidence="4 10" id="KW-1133">Transmembrane helix</keyword>
<evidence type="ECO:0000259" key="11">
    <source>
        <dbReference type="PROSITE" id="PS50042"/>
    </source>
</evidence>
<evidence type="ECO:0000256" key="2">
    <source>
        <dbReference type="ARBA" id="ARBA00022448"/>
    </source>
</evidence>
<dbReference type="SUPFAM" id="SSF51206">
    <property type="entry name" value="cAMP-binding domain-like"/>
    <property type="match status" value="1"/>
</dbReference>
<keyword evidence="2" id="KW-0813">Transport</keyword>
<dbReference type="Gene3D" id="2.60.120.10">
    <property type="entry name" value="Jelly Rolls"/>
    <property type="match status" value="1"/>
</dbReference>
<keyword evidence="13" id="KW-1185">Reference proteome</keyword>
<dbReference type="OrthoDB" id="415460at2759"/>
<dbReference type="PROSITE" id="PS50042">
    <property type="entry name" value="CNMP_BINDING_3"/>
    <property type="match status" value="1"/>
</dbReference>
<dbReference type="Gene3D" id="1.10.287.630">
    <property type="entry name" value="Helix hairpin bin"/>
    <property type="match status" value="1"/>
</dbReference>
<dbReference type="Proteomes" id="UP000187209">
    <property type="component" value="Unassembled WGS sequence"/>
</dbReference>
<keyword evidence="8" id="KW-0175">Coiled coil</keyword>
<feature type="compositionally biased region" description="Low complexity" evidence="9">
    <location>
        <begin position="40"/>
        <end position="51"/>
    </location>
</feature>
<dbReference type="SMART" id="SM00100">
    <property type="entry name" value="cNMP"/>
    <property type="match status" value="1"/>
</dbReference>
<evidence type="ECO:0000256" key="10">
    <source>
        <dbReference type="SAM" id="Phobius"/>
    </source>
</evidence>
<feature type="transmembrane region" description="Helical" evidence="10">
    <location>
        <begin position="180"/>
        <end position="204"/>
    </location>
</feature>
<keyword evidence="7" id="KW-0407">Ion channel</keyword>
<dbReference type="InterPro" id="IPR005821">
    <property type="entry name" value="Ion_trans_dom"/>
</dbReference>
<dbReference type="FunFam" id="1.10.287.70:FF:000123">
    <property type="entry name" value="Potassium channel KAT3"/>
    <property type="match status" value="1"/>
</dbReference>
<evidence type="ECO:0000256" key="6">
    <source>
        <dbReference type="ARBA" id="ARBA00023136"/>
    </source>
</evidence>
<organism evidence="12 13">
    <name type="scientific">Stentor coeruleus</name>
    <dbReference type="NCBI Taxonomy" id="5963"/>
    <lineage>
        <taxon>Eukaryota</taxon>
        <taxon>Sar</taxon>
        <taxon>Alveolata</taxon>
        <taxon>Ciliophora</taxon>
        <taxon>Postciliodesmatophora</taxon>
        <taxon>Heterotrichea</taxon>
        <taxon>Heterotrichida</taxon>
        <taxon>Stentoridae</taxon>
        <taxon>Stentor</taxon>
    </lineage>
</organism>
<dbReference type="PANTHER" id="PTHR47823">
    <property type="entry name" value="ION_TRANS DOMAIN-CONTAINING PROTEIN"/>
    <property type="match status" value="1"/>
</dbReference>
<dbReference type="Pfam" id="PF00520">
    <property type="entry name" value="Ion_trans"/>
    <property type="match status" value="1"/>
</dbReference>
<feature type="transmembrane region" description="Helical" evidence="10">
    <location>
        <begin position="363"/>
        <end position="385"/>
    </location>
</feature>
<dbReference type="SUPFAM" id="SSF81324">
    <property type="entry name" value="Voltage-gated potassium channels"/>
    <property type="match status" value="1"/>
</dbReference>
<evidence type="ECO:0000313" key="13">
    <source>
        <dbReference type="Proteomes" id="UP000187209"/>
    </source>
</evidence>
<protein>
    <recommendedName>
        <fullName evidence="11">Cyclic nucleotide-binding domain-containing protein</fullName>
    </recommendedName>
</protein>
<dbReference type="AlphaFoldDB" id="A0A1R2BRU0"/>
<sequence length="693" mass="81195">MHLLQTKAIRRTDIRRTLIYNTNNKIRSVIPRSNSPRPESLNSSISSNKSNKSNDHEKLRRRITLNSYSEVWKRVRYKMTAVVMFIRLYKHLHLYGANTARIIVPYSEHFDDRHTFRRASKILSPVQDLISSEPTPFLVLHPNGKFKNYWNIIVVIMLFYTAIVTPFFQAFGDSLDQENVFWIETIVNILFFIDFCVNCTSAYYDKSQALITIRKLIFLNYLKSWMIIDFISWFPFDIILGNSGSSSKTLARFARIPKLYRLFRLSRLIKLFNKNFHHEIMDKFQDLLSLKSSALRLLKSCLSIVMCVHIFACFWYYTAKIYEFSPDTWIVRLGYIDQDIGSIYLTCLYWAITTLSTTGYGDIIGYTILEKCLCLTWMACGLYFFSFTISNLNSMLSSFDLKENALCSKLAAIDEFAGEANLKKDLRIKLKNSLKYAAEKRGFSWHDKMNLINELPKNLRFEIAMNMHQGAARNLNFFASKDSSLIALVVPLLDPIFVEKDCLVYKEGDFADEIYFVVRGNIRILKEKTLIIKSIQKGCYFGDVEVFMSCSRRFSAVSARYSEILIMNKNIIYQIKDNHVLVWQEMMKTALEREKSYEKTFIEIKEMEKFQAGRVLTKRNIDRYNKKVHLLLQERMDQLHRPDTLTLPQLIKKVEDLMEILKEKRQEKQKAATCLNCKKNVIMLGRASSWYGR</sequence>
<evidence type="ECO:0000256" key="3">
    <source>
        <dbReference type="ARBA" id="ARBA00022692"/>
    </source>
</evidence>
<dbReference type="InterPro" id="IPR003938">
    <property type="entry name" value="K_chnl_volt-dep_EAG/ELK/ERG"/>
</dbReference>
<dbReference type="InterPro" id="IPR018490">
    <property type="entry name" value="cNMP-bd_dom_sf"/>
</dbReference>
<name>A0A1R2BRU0_9CILI</name>
<dbReference type="Pfam" id="PF00027">
    <property type="entry name" value="cNMP_binding"/>
    <property type="match status" value="1"/>
</dbReference>
<dbReference type="GO" id="GO:0005249">
    <property type="term" value="F:voltage-gated potassium channel activity"/>
    <property type="evidence" value="ECO:0007669"/>
    <property type="project" value="InterPro"/>
</dbReference>
<accession>A0A1R2BRU0</accession>
<feature type="transmembrane region" description="Helical" evidence="10">
    <location>
        <begin position="297"/>
        <end position="317"/>
    </location>
</feature>
<dbReference type="InterPro" id="IPR000595">
    <property type="entry name" value="cNMP-bd_dom"/>
</dbReference>
<feature type="transmembrane region" description="Helical" evidence="10">
    <location>
        <begin position="329"/>
        <end position="351"/>
    </location>
</feature>
<dbReference type="InterPro" id="IPR014710">
    <property type="entry name" value="RmlC-like_jellyroll"/>
</dbReference>
<gene>
    <name evidence="12" type="ORF">SteCoe_20717</name>
</gene>
<evidence type="ECO:0000313" key="12">
    <source>
        <dbReference type="EMBL" id="OMJ79295.1"/>
    </source>
</evidence>
<dbReference type="GO" id="GO:0016020">
    <property type="term" value="C:membrane"/>
    <property type="evidence" value="ECO:0007669"/>
    <property type="project" value="UniProtKB-SubCell"/>
</dbReference>
<comment type="caution">
    <text evidence="12">The sequence shown here is derived from an EMBL/GenBank/DDBJ whole genome shotgun (WGS) entry which is preliminary data.</text>
</comment>